<evidence type="ECO:0000259" key="7">
    <source>
        <dbReference type="Pfam" id="PF13087"/>
    </source>
</evidence>
<dbReference type="AlphaFoldDB" id="A0AAD7LU74"/>
<gene>
    <name evidence="9" type="ORF">O6P43_014210</name>
</gene>
<name>A0AAD7LU74_QUISA</name>
<evidence type="ECO:0000256" key="1">
    <source>
        <dbReference type="ARBA" id="ARBA00022741"/>
    </source>
</evidence>
<dbReference type="EMBL" id="JARAOO010000006">
    <property type="protein sequence ID" value="KAJ7964384.1"/>
    <property type="molecule type" value="Genomic_DNA"/>
</dbReference>
<dbReference type="Pfam" id="PF13087">
    <property type="entry name" value="AAA_12"/>
    <property type="match status" value="1"/>
</dbReference>
<feature type="region of interest" description="Disordered" evidence="5">
    <location>
        <begin position="847"/>
        <end position="900"/>
    </location>
</feature>
<dbReference type="GO" id="GO:0005524">
    <property type="term" value="F:ATP binding"/>
    <property type="evidence" value="ECO:0007669"/>
    <property type="project" value="UniProtKB-KW"/>
</dbReference>
<evidence type="ECO:0000313" key="10">
    <source>
        <dbReference type="Proteomes" id="UP001163823"/>
    </source>
</evidence>
<dbReference type="FunFam" id="3.40.50.300:FF:000326">
    <property type="entry name" value="P-loop containing nucleoside triphosphate hydrolase"/>
    <property type="match status" value="1"/>
</dbReference>
<evidence type="ECO:0000256" key="2">
    <source>
        <dbReference type="ARBA" id="ARBA00022801"/>
    </source>
</evidence>
<dbReference type="InterPro" id="IPR045529">
    <property type="entry name" value="DUF6469"/>
</dbReference>
<feature type="compositionally biased region" description="Basic and acidic residues" evidence="5">
    <location>
        <begin position="889"/>
        <end position="900"/>
    </location>
</feature>
<evidence type="ECO:0000256" key="3">
    <source>
        <dbReference type="ARBA" id="ARBA00022806"/>
    </source>
</evidence>
<dbReference type="Pfam" id="PF13086">
    <property type="entry name" value="AAA_11"/>
    <property type="match status" value="1"/>
</dbReference>
<feature type="domain" description="DUF6469" evidence="8">
    <location>
        <begin position="75"/>
        <end position="197"/>
    </location>
</feature>
<accession>A0AAD7LU74</accession>
<keyword evidence="3" id="KW-0347">Helicase</keyword>
<dbReference type="InterPro" id="IPR041679">
    <property type="entry name" value="DNA2/NAM7-like_C"/>
</dbReference>
<dbReference type="Proteomes" id="UP001163823">
    <property type="component" value="Chromosome 6"/>
</dbReference>
<feature type="domain" description="DNA2/NAM7 helicase helicase" evidence="6">
    <location>
        <begin position="246"/>
        <end position="577"/>
    </location>
</feature>
<evidence type="ECO:0000259" key="8">
    <source>
        <dbReference type="Pfam" id="PF20073"/>
    </source>
</evidence>
<evidence type="ECO:0000256" key="4">
    <source>
        <dbReference type="ARBA" id="ARBA00022840"/>
    </source>
</evidence>
<dbReference type="PANTHER" id="PTHR10887">
    <property type="entry name" value="DNA2/NAM7 HELICASE FAMILY"/>
    <property type="match status" value="1"/>
</dbReference>
<dbReference type="GO" id="GO:0004386">
    <property type="term" value="F:helicase activity"/>
    <property type="evidence" value="ECO:0007669"/>
    <property type="project" value="UniProtKB-KW"/>
</dbReference>
<comment type="caution">
    <text evidence="9">The sequence shown here is derived from an EMBL/GenBank/DDBJ whole genome shotgun (WGS) entry which is preliminary data.</text>
</comment>
<feature type="domain" description="DNA2/NAM7 helicase-like C-terminal" evidence="7">
    <location>
        <begin position="584"/>
        <end position="781"/>
    </location>
</feature>
<dbReference type="Gene3D" id="3.40.50.300">
    <property type="entry name" value="P-loop containing nucleotide triphosphate hydrolases"/>
    <property type="match status" value="2"/>
</dbReference>
<dbReference type="GO" id="GO:0005694">
    <property type="term" value="C:chromosome"/>
    <property type="evidence" value="ECO:0007669"/>
    <property type="project" value="UniProtKB-ARBA"/>
</dbReference>
<dbReference type="InterPro" id="IPR045055">
    <property type="entry name" value="DNA2/NAM7-like"/>
</dbReference>
<dbReference type="InterPro" id="IPR041677">
    <property type="entry name" value="DNA2/NAM7_AAA_11"/>
</dbReference>
<organism evidence="9 10">
    <name type="scientific">Quillaja saponaria</name>
    <name type="common">Soap bark tree</name>
    <dbReference type="NCBI Taxonomy" id="32244"/>
    <lineage>
        <taxon>Eukaryota</taxon>
        <taxon>Viridiplantae</taxon>
        <taxon>Streptophyta</taxon>
        <taxon>Embryophyta</taxon>
        <taxon>Tracheophyta</taxon>
        <taxon>Spermatophyta</taxon>
        <taxon>Magnoliopsida</taxon>
        <taxon>eudicotyledons</taxon>
        <taxon>Gunneridae</taxon>
        <taxon>Pentapetalae</taxon>
        <taxon>rosids</taxon>
        <taxon>fabids</taxon>
        <taxon>Fabales</taxon>
        <taxon>Quillajaceae</taxon>
        <taxon>Quillaja</taxon>
    </lineage>
</organism>
<dbReference type="SUPFAM" id="SSF52540">
    <property type="entry name" value="P-loop containing nucleoside triphosphate hydrolases"/>
    <property type="match status" value="1"/>
</dbReference>
<feature type="compositionally biased region" description="Low complexity" evidence="5">
    <location>
        <begin position="857"/>
        <end position="870"/>
    </location>
</feature>
<evidence type="ECO:0000256" key="5">
    <source>
        <dbReference type="SAM" id="MobiDB-lite"/>
    </source>
</evidence>
<dbReference type="Pfam" id="PF20073">
    <property type="entry name" value="DUF6469"/>
    <property type="match status" value="1"/>
</dbReference>
<keyword evidence="2 9" id="KW-0378">Hydrolase</keyword>
<dbReference type="CDD" id="cd18808">
    <property type="entry name" value="SF1_C_Upf1"/>
    <property type="match status" value="1"/>
</dbReference>
<dbReference type="PANTHER" id="PTHR10887:SF522">
    <property type="entry name" value="P-LOOP CONTAINING NUCLEOSIDE TRIPHOSPHATE HYDROLASES SUPERFAMILY PROTEIN"/>
    <property type="match status" value="1"/>
</dbReference>
<protein>
    <submittedName>
        <fullName evidence="9">P-loop nucleoside triphosphate hydrolase superfamily protein</fullName>
    </submittedName>
</protein>
<keyword evidence="10" id="KW-1185">Reference proteome</keyword>
<dbReference type="InterPro" id="IPR047187">
    <property type="entry name" value="SF1_C_Upf1"/>
</dbReference>
<proteinExistence type="predicted"/>
<dbReference type="KEGG" id="qsa:O6P43_014210"/>
<keyword evidence="1" id="KW-0547">Nucleotide-binding</keyword>
<keyword evidence="4" id="KW-0067">ATP-binding</keyword>
<dbReference type="InterPro" id="IPR027417">
    <property type="entry name" value="P-loop_NTPase"/>
</dbReference>
<dbReference type="GO" id="GO:0016787">
    <property type="term" value="F:hydrolase activity"/>
    <property type="evidence" value="ECO:0007669"/>
    <property type="project" value="UniProtKB-KW"/>
</dbReference>
<evidence type="ECO:0000313" key="9">
    <source>
        <dbReference type="EMBL" id="KAJ7964384.1"/>
    </source>
</evidence>
<evidence type="ECO:0000259" key="6">
    <source>
        <dbReference type="Pfam" id="PF13086"/>
    </source>
</evidence>
<reference evidence="9" key="1">
    <citation type="journal article" date="2023" name="Science">
        <title>Elucidation of the pathway for biosynthesis of saponin adjuvants from the soapbark tree.</title>
        <authorList>
            <person name="Reed J."/>
            <person name="Orme A."/>
            <person name="El-Demerdash A."/>
            <person name="Owen C."/>
            <person name="Martin L.B.B."/>
            <person name="Misra R.C."/>
            <person name="Kikuchi S."/>
            <person name="Rejzek M."/>
            <person name="Martin A.C."/>
            <person name="Harkess A."/>
            <person name="Leebens-Mack J."/>
            <person name="Louveau T."/>
            <person name="Stephenson M.J."/>
            <person name="Osbourn A."/>
        </authorList>
    </citation>
    <scope>NUCLEOTIDE SEQUENCE</scope>
    <source>
        <strain evidence="9">S10</strain>
    </source>
</reference>
<sequence length="900" mass="101761">MMKRKEHESKGLIDTIFSWSINDVLNCNLYKHQVNKIPETFLSAEQYLNSFIPSLIEDTHSDLSSGTKSLSKAPIWEIVKLEMSKNFRAPKDLFYQIEVKRAKDAAKQDAGKYEPEAGDLIAFTDIRPKCIEDLNGPRSFYHIAYVQGARDESNDMIPIMSSKYMEPEMSLNKKQQQLFAVYLMNVTTNARIWKALKSELEGGNMNLIEKVLRADSTDGESCSICFSEENSSPAIVSTRNVIFSGNLNESQEKAVLSCVSATECHHNNTVKLIWGPPGTGKTKTVATLLFALLKLKCRTLTCAPTNTAVLEVTSRLLNLVKESLKFGMYGLGDIVLFGNSARMKVDGYEGLHDIFLEHRADKLLKCLAPLSGWKHHLESMDRLLQNPKKQYDLYKRGNNDDQEDDLMTLEQFLLQRFRCIRQNLKNCMETFYTHLPTSFISLEVVKNMLKALALLKSLEDSLRQENIIDNVFTKFSVKRKELLRILKSLSGSFSVPNVTDKYAMEAFCLKNACLVFSTATNSAKLFSEGMSQVELLVIDEAAQLKECESTIPLQLPGLRHAVLIGDERQLPAMVKSQISGSAEYGRSLFERLVMLGHKKHLLNVQYRMHPSISVFPNREFYDGKISDASSVKERSYNKCFLDGNMFSSYSFINVARGKEDHSGGHSLRNMVEVAAVCEIIERLYKEYHNTKRKISIGVISPYNSQVYEIQEEVKQYATVSDSNFCVSIRSVDGFQGGEEDIIIISTVRSNGDGKVGFLSNRQRTNVSLTRARYCLWVLGSAETLLKSDSIWGRLVQDAKDRKCFHDADDDKNLAQAIDNALLKIDLDKSEPDPTHFLSKPFSSLSLQDKSERTATTSRFSRPSSSRPSSFWNTAQRPTSASSSSNNRRRTLEGLERKPRW</sequence>